<evidence type="ECO:0000313" key="2">
    <source>
        <dbReference type="EMBL" id="MPC92826.1"/>
    </source>
</evidence>
<evidence type="ECO:0000256" key="1">
    <source>
        <dbReference type="SAM" id="MobiDB-lite"/>
    </source>
</evidence>
<dbReference type="AlphaFoldDB" id="A0A5B7JFD9"/>
<organism evidence="2 3">
    <name type="scientific">Portunus trituberculatus</name>
    <name type="common">Swimming crab</name>
    <name type="synonym">Neptunus trituberculatus</name>
    <dbReference type="NCBI Taxonomy" id="210409"/>
    <lineage>
        <taxon>Eukaryota</taxon>
        <taxon>Metazoa</taxon>
        <taxon>Ecdysozoa</taxon>
        <taxon>Arthropoda</taxon>
        <taxon>Crustacea</taxon>
        <taxon>Multicrustacea</taxon>
        <taxon>Malacostraca</taxon>
        <taxon>Eumalacostraca</taxon>
        <taxon>Eucarida</taxon>
        <taxon>Decapoda</taxon>
        <taxon>Pleocyemata</taxon>
        <taxon>Brachyura</taxon>
        <taxon>Eubrachyura</taxon>
        <taxon>Portunoidea</taxon>
        <taxon>Portunidae</taxon>
        <taxon>Portuninae</taxon>
        <taxon>Portunus</taxon>
    </lineage>
</organism>
<comment type="caution">
    <text evidence="2">The sequence shown here is derived from an EMBL/GenBank/DDBJ whole genome shotgun (WGS) entry which is preliminary data.</text>
</comment>
<proteinExistence type="predicted"/>
<dbReference type="Proteomes" id="UP000324222">
    <property type="component" value="Unassembled WGS sequence"/>
</dbReference>
<protein>
    <submittedName>
        <fullName evidence="2">Uncharacterized protein</fullName>
    </submittedName>
</protein>
<name>A0A5B7JFD9_PORTR</name>
<dbReference type="EMBL" id="VSRR010092652">
    <property type="protein sequence ID" value="MPC92826.1"/>
    <property type="molecule type" value="Genomic_DNA"/>
</dbReference>
<accession>A0A5B7JFD9</accession>
<sequence>MSFSCHGNTPLHLVFKAAAPHHLFKAGVSGRKRGVEEGPRKKEEEEEEEEEERQRNKDFFFFGWAWLASYSLLDRENDYQRGNASHVSLKWFRAAHDRLRQAPWLPADAERSSFTSPSSPPLPLLPTRSVSSCPTRPHSHLAHPRSSPQVLNLISNLRLMEASHDIVCITCAFVHLCSLFDRLASFMLIPLEKQG</sequence>
<feature type="region of interest" description="Disordered" evidence="1">
    <location>
        <begin position="29"/>
        <end position="52"/>
    </location>
</feature>
<evidence type="ECO:0000313" key="3">
    <source>
        <dbReference type="Proteomes" id="UP000324222"/>
    </source>
</evidence>
<feature type="compositionally biased region" description="Basic and acidic residues" evidence="1">
    <location>
        <begin position="33"/>
        <end position="43"/>
    </location>
</feature>
<keyword evidence="3" id="KW-1185">Reference proteome</keyword>
<gene>
    <name evidence="2" type="ORF">E2C01_087936</name>
</gene>
<reference evidence="2 3" key="1">
    <citation type="submission" date="2019-05" db="EMBL/GenBank/DDBJ databases">
        <title>Another draft genome of Portunus trituberculatus and its Hox gene families provides insights of decapod evolution.</title>
        <authorList>
            <person name="Jeong J.-H."/>
            <person name="Song I."/>
            <person name="Kim S."/>
            <person name="Choi T."/>
            <person name="Kim D."/>
            <person name="Ryu S."/>
            <person name="Kim W."/>
        </authorList>
    </citation>
    <scope>NUCLEOTIDE SEQUENCE [LARGE SCALE GENOMIC DNA]</scope>
    <source>
        <tissue evidence="2">Muscle</tissue>
    </source>
</reference>